<evidence type="ECO:0000256" key="3">
    <source>
        <dbReference type="ARBA" id="ARBA00023242"/>
    </source>
</evidence>
<feature type="region of interest" description="Disordered" evidence="5">
    <location>
        <begin position="172"/>
        <end position="344"/>
    </location>
</feature>
<evidence type="ECO:0000256" key="2">
    <source>
        <dbReference type="ARBA" id="ARBA00004123"/>
    </source>
</evidence>
<evidence type="ECO:0000256" key="4">
    <source>
        <dbReference type="ARBA" id="ARBA00038509"/>
    </source>
</evidence>
<dbReference type="Gene3D" id="2.40.100.10">
    <property type="entry name" value="Cyclophilin-like"/>
    <property type="match status" value="1"/>
</dbReference>
<comment type="subcellular location">
    <subcellularLocation>
        <location evidence="2">Nucleus</location>
    </subcellularLocation>
</comment>
<evidence type="ECO:0000313" key="8">
    <source>
        <dbReference type="Proteomes" id="UP000182259"/>
    </source>
</evidence>
<feature type="compositionally biased region" description="Basic and acidic residues" evidence="5">
    <location>
        <begin position="202"/>
        <end position="284"/>
    </location>
</feature>
<feature type="compositionally biased region" description="Low complexity" evidence="5">
    <location>
        <begin position="300"/>
        <end position="322"/>
    </location>
</feature>
<accession>A0A1L0BSB3</accession>
<dbReference type="InterPro" id="IPR029000">
    <property type="entry name" value="Cyclophilin-like_dom_sf"/>
</dbReference>
<dbReference type="AlphaFoldDB" id="A0A1L0BSB3"/>
<evidence type="ECO:0000256" key="5">
    <source>
        <dbReference type="SAM" id="MobiDB-lite"/>
    </source>
</evidence>
<dbReference type="PANTHER" id="PTHR45625:SF6">
    <property type="entry name" value="SPLICEOSOME-ASSOCIATED PROTEIN CWC27 HOMOLOG"/>
    <property type="match status" value="1"/>
</dbReference>
<feature type="domain" description="PPIase cyclophilin-type" evidence="6">
    <location>
        <begin position="16"/>
        <end position="153"/>
    </location>
</feature>
<evidence type="ECO:0000313" key="7">
    <source>
        <dbReference type="EMBL" id="SGZ54271.1"/>
    </source>
</evidence>
<dbReference type="GO" id="GO:0071013">
    <property type="term" value="C:catalytic step 2 spliceosome"/>
    <property type="evidence" value="ECO:0007669"/>
    <property type="project" value="TreeGrafter"/>
</dbReference>
<keyword evidence="3" id="KW-0539">Nucleus</keyword>
<dbReference type="EMBL" id="LT635766">
    <property type="protein sequence ID" value="SGZ54271.1"/>
    <property type="molecule type" value="Genomic_DNA"/>
</dbReference>
<dbReference type="InterPro" id="IPR044666">
    <property type="entry name" value="Cyclophilin_A-like"/>
</dbReference>
<dbReference type="Pfam" id="PF00160">
    <property type="entry name" value="Pro_isomerase"/>
    <property type="match status" value="1"/>
</dbReference>
<protein>
    <submittedName>
        <fullName evidence="7">CIC11C00000001423</fullName>
    </submittedName>
</protein>
<name>A0A1L0BSB3_9ASCO</name>
<dbReference type="PANTHER" id="PTHR45625">
    <property type="entry name" value="PEPTIDYL-PROLYL CIS-TRANS ISOMERASE-RELATED"/>
    <property type="match status" value="1"/>
</dbReference>
<dbReference type="Proteomes" id="UP000182259">
    <property type="component" value="Chromosome III"/>
</dbReference>
<gene>
    <name evidence="7" type="ORF">SAMEA4029009_CIC11G00000001423</name>
</gene>
<evidence type="ECO:0000259" key="6">
    <source>
        <dbReference type="PROSITE" id="PS50072"/>
    </source>
</evidence>
<comment type="catalytic activity">
    <reaction evidence="1">
        <text>[protein]-peptidylproline (omega=180) = [protein]-peptidylproline (omega=0)</text>
        <dbReference type="Rhea" id="RHEA:16237"/>
        <dbReference type="Rhea" id="RHEA-COMP:10747"/>
        <dbReference type="Rhea" id="RHEA-COMP:10748"/>
        <dbReference type="ChEBI" id="CHEBI:83833"/>
        <dbReference type="ChEBI" id="CHEBI:83834"/>
        <dbReference type="EC" id="5.2.1.8"/>
    </reaction>
</comment>
<dbReference type="GO" id="GO:0003755">
    <property type="term" value="F:peptidyl-prolyl cis-trans isomerase activity"/>
    <property type="evidence" value="ECO:0007669"/>
    <property type="project" value="UniProtKB-EC"/>
</dbReference>
<dbReference type="PROSITE" id="PS50072">
    <property type="entry name" value="CSA_PPIASE_2"/>
    <property type="match status" value="1"/>
</dbReference>
<sequence>MDIATTAKVRFTTSKGNIDVDLYAHELPVSCRAFLQNCMDKKYIGLDFDKIENLHVEVTPKELTTKIRREFHSRVKFSSRGNVALLNVEDSSVASPDGFFITMKPMAEFNGRFVVIGKVVGDLIYNVVKILEGEKKEDGVTPKYAVSISGVEVLQPYFEDLKMTKENISVQEPKRKKAKTTVKLSYEDDEDEDEDNGFVMRSAHELLKTGTGKESEEEKKKKNIRGDAKTFKDDKADGTHGDDKVEETIKDDKVVESTKKEDDTNELNVRDQNRAVDDTQHVNTDDQLQNNSKDEIGGNVESVDSGAESDESSVGSDSGSTESSDEDTEPKRDPSVDPHDPVLDVWKDTVHYSQLQNHRYECR</sequence>
<feature type="compositionally biased region" description="Basic and acidic residues" evidence="5">
    <location>
        <begin position="329"/>
        <end position="344"/>
    </location>
</feature>
<dbReference type="SUPFAM" id="SSF50891">
    <property type="entry name" value="Cyclophilin-like"/>
    <property type="match status" value="1"/>
</dbReference>
<reference evidence="7 8" key="1">
    <citation type="submission" date="2016-10" db="EMBL/GenBank/DDBJ databases">
        <authorList>
            <person name="de Groot N.N."/>
        </authorList>
    </citation>
    <scope>NUCLEOTIDE SEQUENCE [LARGE SCALE GENOMIC DNA]</scope>
    <source>
        <strain evidence="7 8">PYCC 4715</strain>
    </source>
</reference>
<comment type="similarity">
    <text evidence="4">Belongs to the cyclophilin-type PPIase family. CWC27 subfamily.</text>
</comment>
<feature type="compositionally biased region" description="Acidic residues" evidence="5">
    <location>
        <begin position="187"/>
        <end position="196"/>
    </location>
</feature>
<dbReference type="InterPro" id="IPR002130">
    <property type="entry name" value="Cyclophilin-type_PPIase_dom"/>
</dbReference>
<organism evidence="7 8">
    <name type="scientific">Sungouiella intermedia</name>
    <dbReference type="NCBI Taxonomy" id="45354"/>
    <lineage>
        <taxon>Eukaryota</taxon>
        <taxon>Fungi</taxon>
        <taxon>Dikarya</taxon>
        <taxon>Ascomycota</taxon>
        <taxon>Saccharomycotina</taxon>
        <taxon>Pichiomycetes</taxon>
        <taxon>Metschnikowiaceae</taxon>
        <taxon>Sungouiella</taxon>
    </lineage>
</organism>
<proteinExistence type="inferred from homology"/>
<evidence type="ECO:0000256" key="1">
    <source>
        <dbReference type="ARBA" id="ARBA00000971"/>
    </source>
</evidence>